<keyword evidence="9" id="KW-0443">Lipid metabolism</keyword>
<organism evidence="15 16">
    <name type="scientific">Sipha flava</name>
    <name type="common">yellow sugarcane aphid</name>
    <dbReference type="NCBI Taxonomy" id="143950"/>
    <lineage>
        <taxon>Eukaryota</taxon>
        <taxon>Metazoa</taxon>
        <taxon>Ecdysozoa</taxon>
        <taxon>Arthropoda</taxon>
        <taxon>Hexapoda</taxon>
        <taxon>Insecta</taxon>
        <taxon>Pterygota</taxon>
        <taxon>Neoptera</taxon>
        <taxon>Paraneoptera</taxon>
        <taxon>Hemiptera</taxon>
        <taxon>Sternorrhyncha</taxon>
        <taxon>Aphidomorpha</taxon>
        <taxon>Aphidoidea</taxon>
        <taxon>Aphididae</taxon>
        <taxon>Sipha</taxon>
    </lineage>
</organism>
<name>A0A8B8FWC0_9HEMI</name>
<evidence type="ECO:0000256" key="5">
    <source>
        <dbReference type="ARBA" id="ARBA00022832"/>
    </source>
</evidence>
<dbReference type="InterPro" id="IPR005804">
    <property type="entry name" value="FA_desaturase_dom"/>
</dbReference>
<dbReference type="Pfam" id="PF00487">
    <property type="entry name" value="FA_desaturase"/>
    <property type="match status" value="1"/>
</dbReference>
<feature type="domain" description="Fatty acid desaturase" evidence="14">
    <location>
        <begin position="86"/>
        <end position="288"/>
    </location>
</feature>
<feature type="transmembrane region" description="Helical" evidence="13">
    <location>
        <begin position="83"/>
        <end position="105"/>
    </location>
</feature>
<reference evidence="16" key="1">
    <citation type="submission" date="2025-08" db="UniProtKB">
        <authorList>
            <consortium name="RefSeq"/>
        </authorList>
    </citation>
    <scope>IDENTIFICATION</scope>
    <source>
        <tissue evidence="16">Whole body</tissue>
    </source>
</reference>
<evidence type="ECO:0000256" key="10">
    <source>
        <dbReference type="ARBA" id="ARBA00023136"/>
    </source>
</evidence>
<dbReference type="GeneID" id="112686520"/>
<feature type="transmembrane region" description="Helical" evidence="13">
    <location>
        <begin position="233"/>
        <end position="253"/>
    </location>
</feature>
<evidence type="ECO:0000259" key="14">
    <source>
        <dbReference type="Pfam" id="PF00487"/>
    </source>
</evidence>
<evidence type="ECO:0000256" key="13">
    <source>
        <dbReference type="SAM" id="Phobius"/>
    </source>
</evidence>
<evidence type="ECO:0000256" key="12">
    <source>
        <dbReference type="RuleBase" id="RU000581"/>
    </source>
</evidence>
<evidence type="ECO:0000313" key="16">
    <source>
        <dbReference type="RefSeq" id="XP_025414646.1"/>
    </source>
</evidence>
<evidence type="ECO:0000313" key="15">
    <source>
        <dbReference type="Proteomes" id="UP000694846"/>
    </source>
</evidence>
<dbReference type="Proteomes" id="UP000694846">
    <property type="component" value="Unplaced"/>
</dbReference>
<evidence type="ECO:0000256" key="3">
    <source>
        <dbReference type="ARBA" id="ARBA00022516"/>
    </source>
</evidence>
<keyword evidence="4 12" id="KW-0812">Transmembrane</keyword>
<dbReference type="PRINTS" id="PR00075">
    <property type="entry name" value="FACDDSATRASE"/>
</dbReference>
<dbReference type="GO" id="GO:0005506">
    <property type="term" value="F:iron ion binding"/>
    <property type="evidence" value="ECO:0007669"/>
    <property type="project" value="TreeGrafter"/>
</dbReference>
<comment type="similarity">
    <text evidence="2 12">Belongs to the fatty acid desaturase type 1 family.</text>
</comment>
<feature type="transmembrane region" description="Helical" evidence="13">
    <location>
        <begin position="201"/>
        <end position="221"/>
    </location>
</feature>
<evidence type="ECO:0000256" key="11">
    <source>
        <dbReference type="ARBA" id="ARBA00023160"/>
    </source>
</evidence>
<dbReference type="PANTHER" id="PTHR11351">
    <property type="entry name" value="ACYL-COA DESATURASE"/>
    <property type="match status" value="1"/>
</dbReference>
<evidence type="ECO:0000256" key="1">
    <source>
        <dbReference type="ARBA" id="ARBA00004141"/>
    </source>
</evidence>
<evidence type="ECO:0000256" key="8">
    <source>
        <dbReference type="ARBA" id="ARBA00023004"/>
    </source>
</evidence>
<dbReference type="GO" id="GO:0004768">
    <property type="term" value="F:stearoyl-CoA 9-desaturase activity"/>
    <property type="evidence" value="ECO:0007669"/>
    <property type="project" value="TreeGrafter"/>
</dbReference>
<dbReference type="GO" id="GO:0006636">
    <property type="term" value="P:unsaturated fatty acid biosynthetic process"/>
    <property type="evidence" value="ECO:0007669"/>
    <property type="project" value="TreeGrafter"/>
</dbReference>
<dbReference type="GO" id="GO:0005789">
    <property type="term" value="C:endoplasmic reticulum membrane"/>
    <property type="evidence" value="ECO:0007669"/>
    <property type="project" value="TreeGrafter"/>
</dbReference>
<keyword evidence="3 12" id="KW-0444">Lipid biosynthesis</keyword>
<comment type="domain">
    <text evidence="12">The histidine box domains are involved in binding the catalytic metal ions.</text>
</comment>
<dbReference type="InterPro" id="IPR015876">
    <property type="entry name" value="Acyl-CoA_DS"/>
</dbReference>
<keyword evidence="5" id="KW-0276">Fatty acid metabolism</keyword>
<evidence type="ECO:0000256" key="9">
    <source>
        <dbReference type="ARBA" id="ARBA00023098"/>
    </source>
</evidence>
<keyword evidence="8" id="KW-0408">Iron</keyword>
<feature type="transmembrane region" description="Helical" evidence="13">
    <location>
        <begin position="51"/>
        <end position="71"/>
    </location>
</feature>
<accession>A0A8B8FWC0</accession>
<evidence type="ECO:0000256" key="4">
    <source>
        <dbReference type="ARBA" id="ARBA00022692"/>
    </source>
</evidence>
<keyword evidence="7 12" id="KW-0560">Oxidoreductase</keyword>
<dbReference type="CDD" id="cd03505">
    <property type="entry name" value="Delta9-FADS-like"/>
    <property type="match status" value="1"/>
</dbReference>
<evidence type="ECO:0000256" key="6">
    <source>
        <dbReference type="ARBA" id="ARBA00022989"/>
    </source>
</evidence>
<sequence>MQTSTNTTTITQADELHRKTNLLQEVRKEDKRTDDGGLGELFRWQVTGQEIIWTHVIVIVLLHVFAVNSFMSYMITTTKFQTTIWGFIVGGIGGFGVTGGAHRYYTHRSFKAKFPLQLILIACYTVSGQNSIPTWVRDHRVHHKFSETDADPHNANRGFFFSHVGWLMQRKHPEVHRRGRTVNMSDIANDPLVQFHTKHFLSFKLLLCFILPTIIPVMAWNESWADAFNVICIFRYALSLNFTWSVNSVAHIWGNKPYDKHIRPVQNAAVSVLAMGEGWHNYHHAFPSDYRAAELGTYALNVTTMWLDAFALLGWAYDLKTPSEELVRRVADNHGDGTRSCGLLENDRHAKNSLSC</sequence>
<keyword evidence="10 13" id="KW-0472">Membrane</keyword>
<keyword evidence="15" id="KW-1185">Reference proteome</keyword>
<dbReference type="RefSeq" id="XP_025414646.1">
    <property type="nucleotide sequence ID" value="XM_025558861.1"/>
</dbReference>
<gene>
    <name evidence="16" type="primary">LOC112686520</name>
</gene>
<protein>
    <submittedName>
        <fullName evidence="16">Acyl-CoA Delta(11) desaturase-like</fullName>
    </submittedName>
</protein>
<proteinExistence type="inferred from homology"/>
<dbReference type="AlphaFoldDB" id="A0A8B8FWC0"/>
<comment type="subcellular location">
    <subcellularLocation>
        <location evidence="1">Membrane</location>
        <topology evidence="1">Multi-pass membrane protein</topology>
    </subcellularLocation>
</comment>
<dbReference type="PANTHER" id="PTHR11351:SF21">
    <property type="entry name" value="GH07782P"/>
    <property type="match status" value="1"/>
</dbReference>
<evidence type="ECO:0000256" key="2">
    <source>
        <dbReference type="ARBA" id="ARBA00009295"/>
    </source>
</evidence>
<keyword evidence="11 12" id="KW-0275">Fatty acid biosynthesis</keyword>
<dbReference type="OrthoDB" id="10260134at2759"/>
<comment type="cofactor">
    <cofactor evidence="12">
        <name>Fe(2+)</name>
        <dbReference type="ChEBI" id="CHEBI:29033"/>
    </cofactor>
</comment>
<keyword evidence="6 13" id="KW-1133">Transmembrane helix</keyword>
<evidence type="ECO:0000256" key="7">
    <source>
        <dbReference type="ARBA" id="ARBA00023002"/>
    </source>
</evidence>